<dbReference type="GO" id="GO:1990112">
    <property type="term" value="C:RQC complex"/>
    <property type="evidence" value="ECO:0007669"/>
    <property type="project" value="UniProtKB-UniRule"/>
</dbReference>
<comment type="subcellular location">
    <subcellularLocation>
        <location evidence="2">Cytoplasm</location>
        <location evidence="2">Cytosol</location>
    </subcellularLocation>
</comment>
<evidence type="ECO:0000313" key="19">
    <source>
        <dbReference type="Proteomes" id="UP000309340"/>
    </source>
</evidence>
<dbReference type="SUPFAM" id="SSF48371">
    <property type="entry name" value="ARM repeat"/>
    <property type="match status" value="1"/>
</dbReference>
<dbReference type="Gene3D" id="1.25.10.10">
    <property type="entry name" value="Leucine-rich Repeat Variant"/>
    <property type="match status" value="1"/>
</dbReference>
<comment type="function">
    <text evidence="16">E3 ubiquitin-protein ligase. Component of the ribosome quality control complex (RQC), a ribosome-associated complex that mediates ubiquitination and extraction of incompletely synthesized nascent chains for proteasomal degradation.</text>
</comment>
<accession>A0A4U0Y683</accession>
<dbReference type="InterPro" id="IPR013083">
    <property type="entry name" value="Znf_RING/FYVE/PHD"/>
</dbReference>
<dbReference type="InterPro" id="IPR054478">
    <property type="entry name" value="LTN1_UBC"/>
</dbReference>
<dbReference type="CDD" id="cd16491">
    <property type="entry name" value="RING-CH-C4HC3_LTN1"/>
    <property type="match status" value="1"/>
</dbReference>
<dbReference type="UniPathway" id="UPA00143"/>
<evidence type="ECO:0000256" key="7">
    <source>
        <dbReference type="ARBA" id="ARBA00022490"/>
    </source>
</evidence>
<comment type="function">
    <text evidence="14">E3 ubiquitin-protein ligase component of the ribosome quality control complex (RQC), a ribosome-associated complex that mediates ubiquitination and extraction of incompletely synthesized nascent chains for proteasomal degradation. Mediates ubiquitination of proteins derived from mRNAs lacking stop codons (non-stop proteins) and other translation arrest products induced by poly-lysine sequences and tandem rare codons. Ubiquitination leads to CDC48 recruitment for extraction and degradation of the incomplete translation product. May indirectly play a role in chromatin function and transcription.</text>
</comment>
<keyword evidence="12 16" id="KW-0833">Ubl conjugation pathway</keyword>
<evidence type="ECO:0000256" key="2">
    <source>
        <dbReference type="ARBA" id="ARBA00004514"/>
    </source>
</evidence>
<dbReference type="Proteomes" id="UP000309340">
    <property type="component" value="Unassembled WGS sequence"/>
</dbReference>
<dbReference type="InterPro" id="IPR011016">
    <property type="entry name" value="Znf_RING-CH"/>
</dbReference>
<dbReference type="Gene3D" id="3.30.40.10">
    <property type="entry name" value="Zinc/RING finger domain, C3HC4 (zinc finger)"/>
    <property type="match status" value="1"/>
</dbReference>
<evidence type="ECO:0000256" key="4">
    <source>
        <dbReference type="ARBA" id="ARBA00007997"/>
    </source>
</evidence>
<dbReference type="STRING" id="329884.A0A4U0Y683"/>
<evidence type="ECO:0000256" key="13">
    <source>
        <dbReference type="ARBA" id="ARBA00022833"/>
    </source>
</evidence>
<reference evidence="18 19" key="1">
    <citation type="submission" date="2017-03" db="EMBL/GenBank/DDBJ databases">
        <title>Genomes of endolithic fungi from Antarctica.</title>
        <authorList>
            <person name="Coleine C."/>
            <person name="Masonjones S."/>
            <person name="Stajich J.E."/>
        </authorList>
    </citation>
    <scope>NUCLEOTIDE SEQUENCE [LARGE SCALE GENOMIC DNA]</scope>
    <source>
        <strain evidence="18 19">CCFEE 5184</strain>
    </source>
</reference>
<dbReference type="InterPro" id="IPR054476">
    <property type="entry name" value="Ltn1_N"/>
</dbReference>
<keyword evidence="7" id="KW-0963">Cytoplasm</keyword>
<dbReference type="InterPro" id="IPR001841">
    <property type="entry name" value="Znf_RING"/>
</dbReference>
<sequence length="1620" mass="178334">MSKKQFRSQASSDKAAGGFGAFSSSAFGSTESSALSYIQEPPDYTAINDVNVVVAFKNVSKKDSTTKAKALEDIQAHLVDSGNEVEEGLLEAWVKLYPRLSIDSARRVRQLAHTCNGSICSISGKRTAKHLPRIAGSWLAGCYDNDRAAARAAQDALALVFSSSEKVVGLKKTFQSAVLAYCRDAALHETVQTLSDERTVSPDDAEATYARVVATSLAVVNNLLSGLPQEETAKQEQSYEEILGQSKLWEFACHSDAGVRRSTHRLMQTALVKQPILVEFNRKRISTAYIYKGLTSDQTGSATDFVTTLEALSIRFPTLWTEDYSGKKSAVSRFRQFLKHGSRSGSNDFWVAAKSLFTSIPTDVLPTTYEEAKDLLIAARDGVTRREERFSASAAWPAYFTLVSTLVQNVPSEKRQKIVVECTMPVVAQYLHPSPETTDWAIHGAKTAHLVAQAVNVPDMAALLEREWPKYAEQLLELAKTSQPQQSKDFDKSQLQVAAAGERWAALQRELCAEDLPETVEATFHATDVNIAEECAALLKTREGKPYGAAAILEELIRTCGPRLLKDVDFRATIQHLLDADDLAWLSWPSRKHLIRCLYAVSSEAFFSDLFKGVLAKAVDHDGSNEASCRLLRDLFPLTAPADAVSAARESAPLQNFVYDATQPGLNDVQGAMLLQLYAAGALTEKTSEKGFSNLIASLAETEDSQRLAHTVQFFATMNDAALQNLATKSAGAQLLPNLLRLEQHENETVAQKAAVLSSRLSASPGDASMKTNFSIVLQNLEEVSSKSLSMDALRELMERLLGDQHGVPDIRQVLPSMSVWKSSVQAAVRVPKASLAILSPLGGAVHLVQASEPGKQTPVQTDSEGLSQALRIAMHVARLLVSTDAKSKLAESEDQWTVIALLHMCVLLAEDNLSVVGTNALWYPSGGAFTETTVLDFVTDANKVLNGYWEALRPIKTADGDDEPTAYDQLMLAVGQLQDRHDAQPSPLRYYTTLANAKITSNLFELHGHSAEQVKDSEASLKVSRSGKDALSIAACVVGQQHPLAGTQAITRFCNELVADLTDIDLSDSQHQNRSLERLVLLNTILQTEEDAVASIAKQRLIFLVKRLIPVLTESSAMSITAEICKALSLLLPIMQDMYGEHWTQALSYVLGVWTSTGLQSADERDAEDRIILTHATLKLYGTLRRLAKSDEPNDDLVDTLKDNANKIYQGLVTLLKAANGVSDEAHQPLMVTHEQLARQIGQLPYQALPDSEELFPLLYTPSRPIQQGAFDLLHKQIPAAQEQISLDAALEKKAAQLPDELLSLILEAPTLDSLVDAPFDRTMPLPLQGYLYSWRLLFDHFDGSSYRVKTDYIDQLKEGTYLSGLLSFTFDFLGHSRGKPVDTSKFDIQEYVPDTEPSPERDVQWLLAHLYYLALTHLPSLVKSYYLDVRSRQTSLAVESWTAKYISPLIINASLQAVAEWSEKSVKEDPEYEKMSVKVGMRSKEINVGYIVDEQTMAIKVVLPEAYPLASAQVVGVSRVAVKEEKWQSWLRNCQGVITFSNGSIIDGLSAWRKNVTGALKGQIECAICYSIIDAHRQLPSKRCPTCKNLFHSGCLVKWFKTSNASTCPLCRNSFNFN</sequence>
<evidence type="ECO:0000256" key="12">
    <source>
        <dbReference type="ARBA" id="ARBA00022786"/>
    </source>
</evidence>
<organism evidence="18 19">
    <name type="scientific">Friedmanniomyces simplex</name>
    <dbReference type="NCBI Taxonomy" id="329884"/>
    <lineage>
        <taxon>Eukaryota</taxon>
        <taxon>Fungi</taxon>
        <taxon>Dikarya</taxon>
        <taxon>Ascomycota</taxon>
        <taxon>Pezizomycotina</taxon>
        <taxon>Dothideomycetes</taxon>
        <taxon>Dothideomycetidae</taxon>
        <taxon>Mycosphaerellales</taxon>
        <taxon>Teratosphaeriaceae</taxon>
        <taxon>Friedmanniomyces</taxon>
    </lineage>
</organism>
<gene>
    <name evidence="18" type="ORF">B0A55_00893</name>
</gene>
<keyword evidence="10" id="KW-0677">Repeat</keyword>
<evidence type="ECO:0000256" key="16">
    <source>
        <dbReference type="RuleBase" id="RU367090"/>
    </source>
</evidence>
<dbReference type="InterPro" id="IPR039804">
    <property type="entry name" value="RING-CH-C4HC3_LTN1"/>
</dbReference>
<comment type="caution">
    <text evidence="18">The sequence shown here is derived from an EMBL/GenBank/DDBJ whole genome shotgun (WGS) entry which is preliminary data.</text>
</comment>
<dbReference type="InterPro" id="IPR054477">
    <property type="entry name" value="LTN1_E3_ligase_6th"/>
</dbReference>
<dbReference type="EMBL" id="NAJQ01000016">
    <property type="protein sequence ID" value="TKA83135.1"/>
    <property type="molecule type" value="Genomic_DNA"/>
</dbReference>
<dbReference type="InterPro" id="IPR016024">
    <property type="entry name" value="ARM-type_fold"/>
</dbReference>
<dbReference type="FunFam" id="3.30.40.10:FF:000038">
    <property type="entry name" value="E3 ubiquitin-protein ligase listerin"/>
    <property type="match status" value="1"/>
</dbReference>
<comment type="pathway">
    <text evidence="3 16">Protein modification; protein ubiquitination.</text>
</comment>
<evidence type="ECO:0000259" key="17">
    <source>
        <dbReference type="PROSITE" id="PS50089"/>
    </source>
</evidence>
<evidence type="ECO:0000256" key="8">
    <source>
        <dbReference type="ARBA" id="ARBA00022679"/>
    </source>
</evidence>
<dbReference type="GO" id="GO:0016567">
    <property type="term" value="P:protein ubiquitination"/>
    <property type="evidence" value="ECO:0007669"/>
    <property type="project" value="UniProtKB-UniPathway"/>
</dbReference>
<dbReference type="GO" id="GO:0072344">
    <property type="term" value="P:rescue of stalled ribosome"/>
    <property type="evidence" value="ECO:0007669"/>
    <property type="project" value="UniProtKB-UniRule"/>
</dbReference>
<comment type="subunit">
    <text evidence="16">Component of the ribosome quality control complex (RQC).</text>
</comment>
<evidence type="ECO:0000256" key="3">
    <source>
        <dbReference type="ARBA" id="ARBA00004906"/>
    </source>
</evidence>
<dbReference type="OrthoDB" id="6108at2759"/>
<comment type="similarity">
    <text evidence="4 16">Belongs to the LTN1 family.</text>
</comment>
<keyword evidence="8 16" id="KW-0808">Transferase</keyword>
<dbReference type="GO" id="GO:0043023">
    <property type="term" value="F:ribosomal large subunit binding"/>
    <property type="evidence" value="ECO:0007669"/>
    <property type="project" value="TreeGrafter"/>
</dbReference>
<keyword evidence="13 16" id="KW-0862">Zinc</keyword>
<dbReference type="InterPro" id="IPR011989">
    <property type="entry name" value="ARM-like"/>
</dbReference>
<dbReference type="GO" id="GO:0008270">
    <property type="term" value="F:zinc ion binding"/>
    <property type="evidence" value="ECO:0007669"/>
    <property type="project" value="UniProtKB-KW"/>
</dbReference>
<dbReference type="PANTHER" id="PTHR12389:SF0">
    <property type="entry name" value="E3 UBIQUITIN-PROTEIN LIGASE LISTERIN"/>
    <property type="match status" value="1"/>
</dbReference>
<dbReference type="Pfam" id="PF13639">
    <property type="entry name" value="zf-RING_2"/>
    <property type="match status" value="1"/>
</dbReference>
<dbReference type="Pfam" id="PF23009">
    <property type="entry name" value="UBC_like"/>
    <property type="match status" value="1"/>
</dbReference>
<proteinExistence type="inferred from homology"/>
<dbReference type="Pfam" id="PF22958">
    <property type="entry name" value="Ltn1_1st"/>
    <property type="match status" value="1"/>
</dbReference>
<name>A0A4U0Y683_9PEZI</name>
<dbReference type="EC" id="2.3.2.27" evidence="5 16"/>
<evidence type="ECO:0000256" key="6">
    <source>
        <dbReference type="ARBA" id="ARBA00017157"/>
    </source>
</evidence>
<dbReference type="SMART" id="SM01197">
    <property type="entry name" value="FANCL_C"/>
    <property type="match status" value="1"/>
</dbReference>
<keyword evidence="9 16" id="KW-0479">Metal-binding</keyword>
<dbReference type="InterPro" id="IPR039795">
    <property type="entry name" value="LTN1/Rkr1"/>
</dbReference>
<dbReference type="PROSITE" id="PS50089">
    <property type="entry name" value="ZF_RING_2"/>
    <property type="match status" value="1"/>
</dbReference>
<keyword evidence="19" id="KW-1185">Reference proteome</keyword>
<evidence type="ECO:0000256" key="14">
    <source>
        <dbReference type="ARBA" id="ARBA00055150"/>
    </source>
</evidence>
<dbReference type="Pfam" id="PF22999">
    <property type="entry name" value="LTN1_E3_ligase_6th"/>
    <property type="match status" value="1"/>
</dbReference>
<evidence type="ECO:0000256" key="9">
    <source>
        <dbReference type="ARBA" id="ARBA00022723"/>
    </source>
</evidence>
<dbReference type="GO" id="GO:0061630">
    <property type="term" value="F:ubiquitin protein ligase activity"/>
    <property type="evidence" value="ECO:0007669"/>
    <property type="project" value="UniProtKB-UniRule"/>
</dbReference>
<evidence type="ECO:0000256" key="5">
    <source>
        <dbReference type="ARBA" id="ARBA00012483"/>
    </source>
</evidence>
<evidence type="ECO:0000256" key="15">
    <source>
        <dbReference type="PROSITE-ProRule" id="PRU00175"/>
    </source>
</evidence>
<dbReference type="PANTHER" id="PTHR12389">
    <property type="entry name" value="ZINC FINGER PROTEIN 294"/>
    <property type="match status" value="1"/>
</dbReference>
<dbReference type="SUPFAM" id="SSF57850">
    <property type="entry name" value="RING/U-box"/>
    <property type="match status" value="1"/>
</dbReference>
<comment type="catalytic activity">
    <reaction evidence="1 16">
        <text>S-ubiquitinyl-[E2 ubiquitin-conjugating enzyme]-L-cysteine + [acceptor protein]-L-lysine = [E2 ubiquitin-conjugating enzyme]-L-cysteine + N(6)-ubiquitinyl-[acceptor protein]-L-lysine.</text>
        <dbReference type="EC" id="2.3.2.27"/>
    </reaction>
</comment>
<evidence type="ECO:0000256" key="1">
    <source>
        <dbReference type="ARBA" id="ARBA00000900"/>
    </source>
</evidence>
<feature type="domain" description="RING-type" evidence="17">
    <location>
        <begin position="1568"/>
        <end position="1614"/>
    </location>
</feature>
<protein>
    <recommendedName>
        <fullName evidence="6 16">E3 ubiquitin-protein ligase listerin</fullName>
        <ecNumber evidence="5 16">2.3.2.27</ecNumber>
    </recommendedName>
    <alternativeName>
        <fullName evidence="16">RING-type E3 ubiquitin transferase listerin</fullName>
    </alternativeName>
</protein>
<dbReference type="GO" id="GO:1990116">
    <property type="term" value="P:ribosome-associated ubiquitin-dependent protein catabolic process"/>
    <property type="evidence" value="ECO:0007669"/>
    <property type="project" value="UniProtKB-UniRule"/>
</dbReference>
<evidence type="ECO:0000256" key="11">
    <source>
        <dbReference type="ARBA" id="ARBA00022771"/>
    </source>
</evidence>
<evidence type="ECO:0000313" key="18">
    <source>
        <dbReference type="EMBL" id="TKA83135.1"/>
    </source>
</evidence>
<dbReference type="GO" id="GO:0005829">
    <property type="term" value="C:cytosol"/>
    <property type="evidence" value="ECO:0007669"/>
    <property type="project" value="UniProtKB-SubCell"/>
</dbReference>
<evidence type="ECO:0000256" key="10">
    <source>
        <dbReference type="ARBA" id="ARBA00022737"/>
    </source>
</evidence>
<keyword evidence="11 15" id="KW-0863">Zinc-finger</keyword>
<dbReference type="SMART" id="SM00744">
    <property type="entry name" value="RINGv"/>
    <property type="match status" value="1"/>
</dbReference>